<dbReference type="InterPro" id="IPR014263">
    <property type="entry name" value="Methanolan_biosynth_EpsI"/>
</dbReference>
<keyword evidence="7 8" id="KW-0472">Membrane</keyword>
<evidence type="ECO:0000256" key="4">
    <source>
        <dbReference type="ARBA" id="ARBA00022692"/>
    </source>
</evidence>
<dbReference type="EC" id="3.4.22.-" evidence="10"/>
<keyword evidence="6 8" id="KW-1133">Transmembrane helix</keyword>
<feature type="transmembrane region" description="Helical" evidence="8">
    <location>
        <begin position="318"/>
        <end position="336"/>
    </location>
</feature>
<feature type="transmembrane region" description="Helical" evidence="8">
    <location>
        <begin position="106"/>
        <end position="125"/>
    </location>
</feature>
<evidence type="ECO:0000256" key="3">
    <source>
        <dbReference type="ARBA" id="ARBA00022670"/>
    </source>
</evidence>
<protein>
    <submittedName>
        <fullName evidence="10">VPLPA-CTERM-specific exosortase XrtD</fullName>
        <ecNumber evidence="10">3.4.22.-</ecNumber>
    </submittedName>
</protein>
<keyword evidence="11" id="KW-1185">Reference proteome</keyword>
<comment type="subcellular location">
    <subcellularLocation>
        <location evidence="1">Cell membrane</location>
        <topology evidence="1">Multi-pass membrane protein</topology>
    </subcellularLocation>
</comment>
<comment type="caution">
    <text evidence="10">The sequence shown here is derived from an EMBL/GenBank/DDBJ whole genome shotgun (WGS) entry which is preliminary data.</text>
</comment>
<keyword evidence="2" id="KW-1003">Cell membrane</keyword>
<evidence type="ECO:0000259" key="9">
    <source>
        <dbReference type="Pfam" id="PF11984"/>
    </source>
</evidence>
<evidence type="ECO:0000256" key="8">
    <source>
        <dbReference type="SAM" id="Phobius"/>
    </source>
</evidence>
<feature type="transmembrane region" description="Helical" evidence="8">
    <location>
        <begin position="198"/>
        <end position="217"/>
    </location>
</feature>
<proteinExistence type="predicted"/>
<dbReference type="GO" id="GO:0008233">
    <property type="term" value="F:peptidase activity"/>
    <property type="evidence" value="ECO:0007669"/>
    <property type="project" value="UniProtKB-KW"/>
</dbReference>
<evidence type="ECO:0000256" key="5">
    <source>
        <dbReference type="ARBA" id="ARBA00022801"/>
    </source>
</evidence>
<dbReference type="EMBL" id="JAESVP010000014">
    <property type="protein sequence ID" value="MBL4930085.1"/>
    <property type="molecule type" value="Genomic_DNA"/>
</dbReference>
<dbReference type="NCBIfam" id="TIGR02602">
    <property type="entry name" value="8TM_EpsH"/>
    <property type="match status" value="1"/>
</dbReference>
<dbReference type="Pfam" id="PF09721">
    <property type="entry name" value="Exosortase_EpsH"/>
    <property type="match status" value="1"/>
</dbReference>
<dbReference type="GO" id="GO:0006508">
    <property type="term" value="P:proteolysis"/>
    <property type="evidence" value="ECO:0007669"/>
    <property type="project" value="UniProtKB-KW"/>
</dbReference>
<keyword evidence="5 10" id="KW-0378">Hydrolase</keyword>
<gene>
    <name evidence="10" type="primary">xrtD</name>
    <name evidence="10" type="ORF">JI744_18455</name>
</gene>
<feature type="transmembrane region" description="Helical" evidence="8">
    <location>
        <begin position="260"/>
        <end position="283"/>
    </location>
</feature>
<dbReference type="GO" id="GO:0005886">
    <property type="term" value="C:plasma membrane"/>
    <property type="evidence" value="ECO:0007669"/>
    <property type="project" value="UniProtKB-SubCell"/>
</dbReference>
<feature type="domain" description="Methanolan biosynthesis EpsI" evidence="9">
    <location>
        <begin position="322"/>
        <end position="527"/>
    </location>
</feature>
<dbReference type="InterPro" id="IPR019127">
    <property type="entry name" value="Exosortase"/>
</dbReference>
<evidence type="ECO:0000256" key="7">
    <source>
        <dbReference type="ARBA" id="ARBA00023136"/>
    </source>
</evidence>
<dbReference type="NCBIfam" id="TIGR04152">
    <property type="entry name" value="exosort_VPLPA"/>
    <property type="match status" value="1"/>
</dbReference>
<accession>A0A8J7MWF2</accession>
<evidence type="ECO:0000256" key="2">
    <source>
        <dbReference type="ARBA" id="ARBA00022475"/>
    </source>
</evidence>
<reference evidence="10" key="1">
    <citation type="submission" date="2021-01" db="EMBL/GenBank/DDBJ databases">
        <title>Genome seq and assembly of Tabrizicola sp. KVB23.</title>
        <authorList>
            <person name="Chhetri G."/>
        </authorList>
    </citation>
    <scope>NUCLEOTIDE SEQUENCE</scope>
    <source>
        <strain evidence="10">KVB23</strain>
    </source>
</reference>
<dbReference type="NCBIfam" id="TIGR04178">
    <property type="entry name" value="exo_archaeo"/>
    <property type="match status" value="1"/>
</dbReference>
<feature type="transmembrane region" description="Helical" evidence="8">
    <location>
        <begin position="82"/>
        <end position="100"/>
    </location>
</feature>
<dbReference type="Proteomes" id="UP000619033">
    <property type="component" value="Unassembled WGS sequence"/>
</dbReference>
<sequence>MTTANGVGRPLTASLNAPGLFWFILLVAGSLPLFWIGIVSLGQAWSTPEYSHGPLIPMISLYLFLRELRNGPAVTEVPTDRARGVGVIVFGLLVALLGNLARVPDIVTYAMIIWTGGVVLTIFGWKRGIRHQLPVLHLIFMLPLPQMIYWKMNIFLQQVSSVIGVWFVRLADVPVFLEGNIIDLGVYKLQVAEACSGLRYLFPILSFTYLTAILYRGPFWHKAVLMLSAVPLTVLMNSFRIGVIGILVNSYGIEQAEGFLHFFEGWVIFLLCIALLALLAVALQRLTPNPLPLMDAIDLDTQGLGGILGRVTMIRPSTAMALAAVITLAFSGLWAWRGTAEVVPVTRDSFALFPQRMGEWSGSSTVLDADIAKVLAATDYANITYSAPGERDQVNFFSAFYANQTNGDGIHSPEVCLPVGGWEIFSLEPHTVTLPGTPYGTFQVNRAVIQKGLSKQLVYYWFEQRGKRMTNDVLAKVSVIADGVMLGRTDGALVRFTTPINPNETEADAEARLQRLMGLAMAKLPRFLPI</sequence>
<organism evidence="10 11">
    <name type="scientific">Fuscibacter oryzae</name>
    <dbReference type="NCBI Taxonomy" id="2803939"/>
    <lineage>
        <taxon>Bacteria</taxon>
        <taxon>Pseudomonadati</taxon>
        <taxon>Pseudomonadota</taxon>
        <taxon>Alphaproteobacteria</taxon>
        <taxon>Rhodobacterales</taxon>
        <taxon>Paracoccaceae</taxon>
        <taxon>Fuscibacter</taxon>
    </lineage>
</organism>
<dbReference type="RefSeq" id="WP_202662655.1">
    <property type="nucleotide sequence ID" value="NZ_JAESVP010000014.1"/>
</dbReference>
<evidence type="ECO:0000313" key="11">
    <source>
        <dbReference type="Proteomes" id="UP000619033"/>
    </source>
</evidence>
<feature type="transmembrane region" description="Helical" evidence="8">
    <location>
        <begin position="223"/>
        <end position="248"/>
    </location>
</feature>
<dbReference type="InterPro" id="IPR026491">
    <property type="entry name" value="ExosortD_VPLPA"/>
</dbReference>
<evidence type="ECO:0000256" key="1">
    <source>
        <dbReference type="ARBA" id="ARBA00004651"/>
    </source>
</evidence>
<name>A0A8J7MWF2_9RHOB</name>
<keyword evidence="3" id="KW-0645">Protease</keyword>
<dbReference type="InterPro" id="IPR026392">
    <property type="entry name" value="Exo/Archaeosortase_dom"/>
</dbReference>
<feature type="transmembrane region" description="Helical" evidence="8">
    <location>
        <begin position="20"/>
        <end position="41"/>
    </location>
</feature>
<evidence type="ECO:0000313" key="10">
    <source>
        <dbReference type="EMBL" id="MBL4930085.1"/>
    </source>
</evidence>
<evidence type="ECO:0000256" key="6">
    <source>
        <dbReference type="ARBA" id="ARBA00022989"/>
    </source>
</evidence>
<dbReference type="InterPro" id="IPR013426">
    <property type="entry name" value="EpsH-like"/>
</dbReference>
<dbReference type="Pfam" id="PF11984">
    <property type="entry name" value="DUF3485"/>
    <property type="match status" value="1"/>
</dbReference>
<dbReference type="NCBIfam" id="TIGR02914">
    <property type="entry name" value="EpsI_fam"/>
    <property type="match status" value="1"/>
</dbReference>
<keyword evidence="4 8" id="KW-0812">Transmembrane</keyword>
<dbReference type="AlphaFoldDB" id="A0A8J7MWF2"/>